<dbReference type="Proteomes" id="UP000323824">
    <property type="component" value="Chromosome"/>
</dbReference>
<dbReference type="OrthoDB" id="383937at2"/>
<keyword evidence="10" id="KW-1185">Reference proteome</keyword>
<accession>A0A5C1Q8P5</accession>
<evidence type="ECO:0000256" key="1">
    <source>
        <dbReference type="ARBA" id="ARBA00004418"/>
    </source>
</evidence>
<gene>
    <name evidence="9" type="ORF">EW093_07040</name>
</gene>
<sequence>MEKTKRVSTLLLMALFAFSSVFANGQKESLDNKPLIIYLWDDPVLVSIVEAYEKAHPEIVLDKQLIPASEYRSKLAILLAANADMDVWFGMVANDTLTQNENGFIEPLNEWFEKTGADMKAVDAYDQVAIQDGKIIGVPWRGGAYYTYYNKKLFKEKGVKDPTYYIERDEWTWDKFAEVSKEVASGDGNVFGGLVHTWTPQQYHTSVQAGKNIVTRDGKIDIGPETFTFLKLRKQMEAEKSMDSLIDMKVSRLHYSQAFFKGNLGMVIMGEWFPGMLKDGYDKGSFIDFGWDDWGIARVPNNYSDYRTWGVPTMVNVASRSNNKENAFKFVSWLGSEEGQDVVAKAGAMPAVATEVAKEEFSTNIPDEESLIYFFEDKTAMPGPITKYSFEESLGVVAEEYLLGELTDDQLIPRLTELLEQSIKESN</sequence>
<keyword evidence="7" id="KW-0449">Lipoprotein</keyword>
<dbReference type="Pfam" id="PF01547">
    <property type="entry name" value="SBP_bac_1"/>
    <property type="match status" value="1"/>
</dbReference>
<organism evidence="9 10">
    <name type="scientific">Thiospirochaeta perfilievii</name>
    <dbReference type="NCBI Taxonomy" id="252967"/>
    <lineage>
        <taxon>Bacteria</taxon>
        <taxon>Pseudomonadati</taxon>
        <taxon>Spirochaetota</taxon>
        <taxon>Spirochaetia</taxon>
        <taxon>Spirochaetales</taxon>
        <taxon>Spirochaetaceae</taxon>
        <taxon>Thiospirochaeta</taxon>
    </lineage>
</organism>
<feature type="chain" id="PRO_5022748444" evidence="8">
    <location>
        <begin position="24"/>
        <end position="427"/>
    </location>
</feature>
<reference evidence="9 10" key="2">
    <citation type="submission" date="2019-09" db="EMBL/GenBank/DDBJ databases">
        <title>Complete Genome Sequence and Methylome Analysis of free living Spirochaetas.</title>
        <authorList>
            <person name="Leshcheva N."/>
            <person name="Mikheeva N."/>
        </authorList>
    </citation>
    <scope>NUCLEOTIDE SEQUENCE [LARGE SCALE GENOMIC DNA]</scope>
    <source>
        <strain evidence="9 10">P</strain>
    </source>
</reference>
<evidence type="ECO:0000256" key="2">
    <source>
        <dbReference type="ARBA" id="ARBA00008520"/>
    </source>
</evidence>
<evidence type="ECO:0000256" key="7">
    <source>
        <dbReference type="ARBA" id="ARBA00023288"/>
    </source>
</evidence>
<dbReference type="InterPro" id="IPR006059">
    <property type="entry name" value="SBP"/>
</dbReference>
<dbReference type="GO" id="GO:0042597">
    <property type="term" value="C:periplasmic space"/>
    <property type="evidence" value="ECO:0007669"/>
    <property type="project" value="UniProtKB-SubCell"/>
</dbReference>
<proteinExistence type="inferred from homology"/>
<dbReference type="RefSeq" id="WP_149567710.1">
    <property type="nucleotide sequence ID" value="NZ_CP035807.1"/>
</dbReference>
<dbReference type="Gene3D" id="3.40.190.10">
    <property type="entry name" value="Periplasmic binding protein-like II"/>
    <property type="match status" value="1"/>
</dbReference>
<keyword evidence="6" id="KW-0564">Palmitate</keyword>
<dbReference type="AlphaFoldDB" id="A0A5C1Q8P5"/>
<dbReference type="InterPro" id="IPR050490">
    <property type="entry name" value="Bact_solute-bd_prot1"/>
</dbReference>
<comment type="subcellular location">
    <subcellularLocation>
        <location evidence="1">Periplasm</location>
    </subcellularLocation>
</comment>
<evidence type="ECO:0000256" key="6">
    <source>
        <dbReference type="ARBA" id="ARBA00023139"/>
    </source>
</evidence>
<keyword evidence="3" id="KW-1003">Cell membrane</keyword>
<reference evidence="9 10" key="1">
    <citation type="submission" date="2019-02" db="EMBL/GenBank/DDBJ databases">
        <authorList>
            <person name="Fomenkov A."/>
            <person name="Dubinina G."/>
            <person name="Grabovich M."/>
            <person name="Vincze T."/>
            <person name="Roberts R.J."/>
        </authorList>
    </citation>
    <scope>NUCLEOTIDE SEQUENCE [LARGE SCALE GENOMIC DNA]</scope>
    <source>
        <strain evidence="9 10">P</strain>
    </source>
</reference>
<name>A0A5C1Q8P5_9SPIO</name>
<evidence type="ECO:0000313" key="10">
    <source>
        <dbReference type="Proteomes" id="UP000323824"/>
    </source>
</evidence>
<evidence type="ECO:0000256" key="3">
    <source>
        <dbReference type="ARBA" id="ARBA00022475"/>
    </source>
</evidence>
<evidence type="ECO:0000256" key="8">
    <source>
        <dbReference type="SAM" id="SignalP"/>
    </source>
</evidence>
<comment type="similarity">
    <text evidence="2">Belongs to the bacterial solute-binding protein 1 family.</text>
</comment>
<protein>
    <submittedName>
        <fullName evidence="9">Extracellular solute-binding protein</fullName>
    </submittedName>
</protein>
<keyword evidence="5" id="KW-0472">Membrane</keyword>
<feature type="signal peptide" evidence="8">
    <location>
        <begin position="1"/>
        <end position="23"/>
    </location>
</feature>
<evidence type="ECO:0000256" key="4">
    <source>
        <dbReference type="ARBA" id="ARBA00022729"/>
    </source>
</evidence>
<evidence type="ECO:0000256" key="5">
    <source>
        <dbReference type="ARBA" id="ARBA00023136"/>
    </source>
</evidence>
<dbReference type="EMBL" id="CP035807">
    <property type="protein sequence ID" value="QEN04463.1"/>
    <property type="molecule type" value="Genomic_DNA"/>
</dbReference>
<dbReference type="KEGG" id="sper:EW093_07040"/>
<dbReference type="PANTHER" id="PTHR43649">
    <property type="entry name" value="ARABINOSE-BINDING PROTEIN-RELATED"/>
    <property type="match status" value="1"/>
</dbReference>
<dbReference type="PANTHER" id="PTHR43649:SF33">
    <property type="entry name" value="POLYGALACTURONAN_RHAMNOGALACTURONAN-BINDING PROTEIN YTCQ"/>
    <property type="match status" value="1"/>
</dbReference>
<evidence type="ECO:0000313" key="9">
    <source>
        <dbReference type="EMBL" id="QEN04463.1"/>
    </source>
</evidence>
<keyword evidence="4 8" id="KW-0732">Signal</keyword>
<dbReference type="SUPFAM" id="SSF53850">
    <property type="entry name" value="Periplasmic binding protein-like II"/>
    <property type="match status" value="1"/>
</dbReference>